<comment type="caution">
    <text evidence="2">The sequence shown here is derived from an EMBL/GenBank/DDBJ whole genome shotgun (WGS) entry which is preliminary data.</text>
</comment>
<proteinExistence type="predicted"/>
<protein>
    <submittedName>
        <fullName evidence="2">Uncharacterized protein</fullName>
    </submittedName>
</protein>
<evidence type="ECO:0000256" key="1">
    <source>
        <dbReference type="SAM" id="MobiDB-lite"/>
    </source>
</evidence>
<dbReference type="AlphaFoldDB" id="A0A2H5XG77"/>
<dbReference type="EMBL" id="BEHT01000058">
    <property type="protein sequence ID" value="GBD00189.1"/>
    <property type="molecule type" value="Genomic_DNA"/>
</dbReference>
<sequence>MSSSDDYSPEQPKEKISVKTHRRFREAPSEELPKGKFNKSKVWVYNLMLGLMAGGERLMG</sequence>
<gene>
    <name evidence="2" type="ORF">HRbin17_02727</name>
</gene>
<reference evidence="3" key="1">
    <citation type="submission" date="2017-09" db="EMBL/GenBank/DDBJ databases">
        <title>Metaegenomics of thermophilic ammonia-oxidizing enrichment culture.</title>
        <authorList>
            <person name="Kato S."/>
            <person name="Suzuki K."/>
        </authorList>
    </citation>
    <scope>NUCLEOTIDE SEQUENCE [LARGE SCALE GENOMIC DNA]</scope>
</reference>
<dbReference type="Proteomes" id="UP000236173">
    <property type="component" value="Unassembled WGS sequence"/>
</dbReference>
<evidence type="ECO:0000313" key="2">
    <source>
        <dbReference type="EMBL" id="GBD00189.1"/>
    </source>
</evidence>
<evidence type="ECO:0000313" key="3">
    <source>
        <dbReference type="Proteomes" id="UP000236173"/>
    </source>
</evidence>
<feature type="region of interest" description="Disordered" evidence="1">
    <location>
        <begin position="1"/>
        <end position="33"/>
    </location>
</feature>
<accession>A0A2H5XG77</accession>
<name>A0A2H5XG77_9BACT</name>
<organism evidence="2 3">
    <name type="scientific">Candidatus Fervidibacter japonicus</name>
    <dbReference type="NCBI Taxonomy" id="2035412"/>
    <lineage>
        <taxon>Bacteria</taxon>
        <taxon>Candidatus Fervidibacterota</taxon>
        <taxon>Candidatus Fervidibacter</taxon>
    </lineage>
</organism>